<protein>
    <submittedName>
        <fullName evidence="1">Uncharacterized protein</fullName>
    </submittedName>
</protein>
<evidence type="ECO:0000313" key="1">
    <source>
        <dbReference type="EMBL" id="PQO37669.1"/>
    </source>
</evidence>
<gene>
    <name evidence="1" type="ORF">C5Y83_06905</name>
</gene>
<dbReference type="OrthoDB" id="9903810at2"/>
<organism evidence="1 2">
    <name type="scientific">Blastopirellula marina</name>
    <dbReference type="NCBI Taxonomy" id="124"/>
    <lineage>
        <taxon>Bacteria</taxon>
        <taxon>Pseudomonadati</taxon>
        <taxon>Planctomycetota</taxon>
        <taxon>Planctomycetia</taxon>
        <taxon>Pirellulales</taxon>
        <taxon>Pirellulaceae</taxon>
        <taxon>Blastopirellula</taxon>
    </lineage>
</organism>
<dbReference type="AlphaFoldDB" id="A0A2S8FZP7"/>
<evidence type="ECO:0000313" key="2">
    <source>
        <dbReference type="Proteomes" id="UP000238322"/>
    </source>
</evidence>
<proteinExistence type="predicted"/>
<name>A0A2S8FZP7_9BACT</name>
<reference evidence="1 2" key="1">
    <citation type="submission" date="2018-02" db="EMBL/GenBank/DDBJ databases">
        <title>Comparative genomes isolates from brazilian mangrove.</title>
        <authorList>
            <person name="Araujo J.E."/>
            <person name="Taketani R.G."/>
            <person name="Silva M.C.P."/>
            <person name="Loureco M.V."/>
            <person name="Andreote F.D."/>
        </authorList>
    </citation>
    <scope>NUCLEOTIDE SEQUENCE [LARGE SCALE GENOMIC DNA]</scope>
    <source>
        <strain evidence="1 2">Hex-1 MGV</strain>
    </source>
</reference>
<sequence>MFWKKPKERPECRCYCGGIERLVKDRRSPLRYSVELASYYLQAASRKFLVTHCPMCGSMVRFAWTPLELSEEQQALLKQLQDEVTTAEQIEPKFGPPNAVGNLNQEMGSGRGLPEGTVVCQRTWTYCYAVPFATICISELNDGSLSWIYASI</sequence>
<dbReference type="EMBL" id="PUHY01000005">
    <property type="protein sequence ID" value="PQO37669.1"/>
    <property type="molecule type" value="Genomic_DNA"/>
</dbReference>
<dbReference type="Proteomes" id="UP000238322">
    <property type="component" value="Unassembled WGS sequence"/>
</dbReference>
<accession>A0A2S8FZP7</accession>
<dbReference type="RefSeq" id="WP_105328918.1">
    <property type="nucleotide sequence ID" value="NZ_PUHY01000005.1"/>
</dbReference>
<comment type="caution">
    <text evidence="1">The sequence shown here is derived from an EMBL/GenBank/DDBJ whole genome shotgun (WGS) entry which is preliminary data.</text>
</comment>